<dbReference type="PANTHER" id="PTHR20930:SF0">
    <property type="entry name" value="PROTEIN ILRUN"/>
    <property type="match status" value="1"/>
</dbReference>
<dbReference type="InterPro" id="IPR010982">
    <property type="entry name" value="Lambda_DNA-bd_dom_sf"/>
</dbReference>
<dbReference type="GO" id="GO:0003677">
    <property type="term" value="F:DNA binding"/>
    <property type="evidence" value="ECO:0007669"/>
    <property type="project" value="InterPro"/>
</dbReference>
<evidence type="ECO:0000313" key="4">
    <source>
        <dbReference type="Proteomes" id="UP000664466"/>
    </source>
</evidence>
<sequence length="216" mass="24149">MQTDFGIFLRRKILEKSISISKFAEEVGLSRKAVHNLLDGSVEEAKFKTLIKIADALNIHPMELISAYFRYADFACHTGTECRTSSSTTGDDIGFVKDVTFPDGDMVSINTTFVKKWLIQNTGTVHWQGRSLICIDDLLQVRHPDGTIVKHGLKSPQNHYPLPDTPPNGQIEIAITFTAPNYPSTVISHWKMIDSQGNYCFPNNAPLTCMVKVFSL</sequence>
<reference evidence="3" key="2">
    <citation type="submission" date="2021-04" db="EMBL/GenBank/DDBJ databases">
        <title>Complete Genome and methylome analysis of Thiothrix fructosivorans ATCC 49748.</title>
        <authorList>
            <person name="Fomenkov A."/>
            <person name="Sun L."/>
            <person name="Vincze T."/>
            <person name="Grabovich M.Y."/>
            <person name="Roberts R.J."/>
        </authorList>
    </citation>
    <scope>NUCLEOTIDE SEQUENCE</scope>
    <source>
        <strain evidence="3">ATCC 49748</strain>
    </source>
</reference>
<reference evidence="2 4" key="1">
    <citation type="submission" date="2021-03" db="EMBL/GenBank/DDBJ databases">
        <title>Draft genome and methylome analysis of Thiotrix fructosivoruns ATCC 49748.</title>
        <authorList>
            <person name="Fomenkov A."/>
            <person name="Grabovich M.Y."/>
            <person name="Roberts R.J."/>
        </authorList>
    </citation>
    <scope>NUCLEOTIDE SEQUENCE [LARGE SCALE GENOMIC DNA]</scope>
    <source>
        <strain evidence="2 4">ATCC 49748</strain>
    </source>
</reference>
<dbReference type="AlphaFoldDB" id="A0A8B0SFR2"/>
<dbReference type="CDD" id="cd14947">
    <property type="entry name" value="NBR1_like"/>
    <property type="match status" value="1"/>
</dbReference>
<dbReference type="Gene3D" id="2.60.40.10">
    <property type="entry name" value="Immunoglobulins"/>
    <property type="match status" value="1"/>
</dbReference>
<dbReference type="InterPro" id="IPR032350">
    <property type="entry name" value="Nbr1_FW"/>
</dbReference>
<dbReference type="PANTHER" id="PTHR20930">
    <property type="entry name" value="OVARIAN CARCINOMA ANTIGEN CA125-RELATED"/>
    <property type="match status" value="1"/>
</dbReference>
<dbReference type="InterPro" id="IPR013783">
    <property type="entry name" value="Ig-like_fold"/>
</dbReference>
<organism evidence="3">
    <name type="scientific">Thiothrix fructosivorans</name>
    <dbReference type="NCBI Taxonomy" id="111770"/>
    <lineage>
        <taxon>Bacteria</taxon>
        <taxon>Pseudomonadati</taxon>
        <taxon>Pseudomonadota</taxon>
        <taxon>Gammaproteobacteria</taxon>
        <taxon>Thiotrichales</taxon>
        <taxon>Thiotrichaceae</taxon>
        <taxon>Thiothrix</taxon>
    </lineage>
</organism>
<dbReference type="EMBL" id="CP072748">
    <property type="protein sequence ID" value="QTX10196.1"/>
    <property type="molecule type" value="Genomic_DNA"/>
</dbReference>
<name>A0A8B0SFR2_9GAMM</name>
<dbReference type="SMART" id="SM00530">
    <property type="entry name" value="HTH_XRE"/>
    <property type="match status" value="1"/>
</dbReference>
<gene>
    <name evidence="3" type="ORF">J1836_016635</name>
    <name evidence="2" type="ORF">J1836_13010</name>
</gene>
<protein>
    <submittedName>
        <fullName evidence="3">Helix-turn-helix domain-containing protein</fullName>
    </submittedName>
</protein>
<dbReference type="CDD" id="cd00093">
    <property type="entry name" value="HTH_XRE"/>
    <property type="match status" value="1"/>
</dbReference>
<dbReference type="SUPFAM" id="SSF47413">
    <property type="entry name" value="lambda repressor-like DNA-binding domains"/>
    <property type="match status" value="1"/>
</dbReference>
<evidence type="ECO:0000259" key="1">
    <source>
        <dbReference type="PROSITE" id="PS50943"/>
    </source>
</evidence>
<proteinExistence type="predicted"/>
<dbReference type="RefSeq" id="WP_207251564.1">
    <property type="nucleotide sequence ID" value="NZ_JAFMPM010000007.1"/>
</dbReference>
<dbReference type="Pfam" id="PF13443">
    <property type="entry name" value="HTH_26"/>
    <property type="match status" value="1"/>
</dbReference>
<dbReference type="InterPro" id="IPR001387">
    <property type="entry name" value="Cro/C1-type_HTH"/>
</dbReference>
<keyword evidence="4" id="KW-1185">Reference proteome</keyword>
<evidence type="ECO:0000313" key="2">
    <source>
        <dbReference type="EMBL" id="MBO0613826.1"/>
    </source>
</evidence>
<dbReference type="PROSITE" id="PS50943">
    <property type="entry name" value="HTH_CROC1"/>
    <property type="match status" value="1"/>
</dbReference>
<feature type="domain" description="HTH cro/C1-type" evidence="1">
    <location>
        <begin position="9"/>
        <end position="64"/>
    </location>
</feature>
<evidence type="ECO:0000313" key="3">
    <source>
        <dbReference type="EMBL" id="QTX10196.1"/>
    </source>
</evidence>
<dbReference type="EMBL" id="JAFMPM010000007">
    <property type="protein sequence ID" value="MBO0613826.1"/>
    <property type="molecule type" value="Genomic_DNA"/>
</dbReference>
<dbReference type="Gene3D" id="1.10.260.40">
    <property type="entry name" value="lambda repressor-like DNA-binding domains"/>
    <property type="match status" value="1"/>
</dbReference>
<accession>A0A8B0SFR2</accession>
<dbReference type="Proteomes" id="UP000664466">
    <property type="component" value="Unassembled WGS sequence"/>
</dbReference>
<dbReference type="Pfam" id="PF16158">
    <property type="entry name" value="N_BRCA1_IG"/>
    <property type="match status" value="1"/>
</dbReference>